<feature type="compositionally biased region" description="Acidic residues" evidence="1">
    <location>
        <begin position="368"/>
        <end position="380"/>
    </location>
</feature>
<keyword evidence="3" id="KW-1185">Reference proteome</keyword>
<protein>
    <submittedName>
        <fullName evidence="2">Uncharacterized protein</fullName>
    </submittedName>
</protein>
<evidence type="ECO:0000313" key="3">
    <source>
        <dbReference type="Proteomes" id="UP000652761"/>
    </source>
</evidence>
<feature type="region of interest" description="Disordered" evidence="1">
    <location>
        <begin position="82"/>
        <end position="117"/>
    </location>
</feature>
<dbReference type="Proteomes" id="UP000652761">
    <property type="component" value="Unassembled WGS sequence"/>
</dbReference>
<evidence type="ECO:0000313" key="2">
    <source>
        <dbReference type="EMBL" id="MQL71948.1"/>
    </source>
</evidence>
<organism evidence="2 3">
    <name type="scientific">Colocasia esculenta</name>
    <name type="common">Wild taro</name>
    <name type="synonym">Arum esculentum</name>
    <dbReference type="NCBI Taxonomy" id="4460"/>
    <lineage>
        <taxon>Eukaryota</taxon>
        <taxon>Viridiplantae</taxon>
        <taxon>Streptophyta</taxon>
        <taxon>Embryophyta</taxon>
        <taxon>Tracheophyta</taxon>
        <taxon>Spermatophyta</taxon>
        <taxon>Magnoliopsida</taxon>
        <taxon>Liliopsida</taxon>
        <taxon>Araceae</taxon>
        <taxon>Aroideae</taxon>
        <taxon>Colocasieae</taxon>
        <taxon>Colocasia</taxon>
    </lineage>
</organism>
<gene>
    <name evidence="2" type="ORF">Taro_004277</name>
</gene>
<feature type="compositionally biased region" description="Basic and acidic residues" evidence="1">
    <location>
        <begin position="93"/>
        <end position="106"/>
    </location>
</feature>
<dbReference type="EMBL" id="NMUH01000114">
    <property type="protein sequence ID" value="MQL71948.1"/>
    <property type="molecule type" value="Genomic_DNA"/>
</dbReference>
<feature type="region of interest" description="Disordered" evidence="1">
    <location>
        <begin position="328"/>
        <end position="348"/>
    </location>
</feature>
<comment type="caution">
    <text evidence="2">The sequence shown here is derived from an EMBL/GenBank/DDBJ whole genome shotgun (WGS) entry which is preliminary data.</text>
</comment>
<feature type="compositionally biased region" description="Basic and acidic residues" evidence="1">
    <location>
        <begin position="328"/>
        <end position="345"/>
    </location>
</feature>
<name>A0A843TJL1_COLES</name>
<proteinExistence type="predicted"/>
<reference evidence="2" key="1">
    <citation type="submission" date="2017-07" db="EMBL/GenBank/DDBJ databases">
        <title>Taro Niue Genome Assembly and Annotation.</title>
        <authorList>
            <person name="Atibalentja N."/>
            <person name="Keating K."/>
            <person name="Fields C.J."/>
        </authorList>
    </citation>
    <scope>NUCLEOTIDE SEQUENCE</scope>
    <source>
        <strain evidence="2">Niue_2</strain>
        <tissue evidence="2">Leaf</tissue>
    </source>
</reference>
<dbReference type="AlphaFoldDB" id="A0A843TJL1"/>
<sequence length="514" mass="56101">MSLALNAILTVAVRTAPRGHRLTFLLGDDNPHDGGDDVLSDEACAVPSNGPLEAGERQLLIFRNPHPFFLIRKRWDEGGTHAFENSSSSSGHVAKEKERCGRRSEWDGVDGGPGAEVPSYEGLRERFWIGDEYDVVLAKEEESYLVNKPGCLVLSLDLLEAGFWLPLPEVLRGVQGSAKVFWAQFSLASSPLSGESVYYTKHRPNRMQIHLGKKHSNNKGWMHRIFFVGRREDAPECGFPTRVRTPQKDSYPFLIQDEARASDSLNLVSVRNAEDFLTEFQLVQHGLSRPWDAEELAAGRDQEAMENYAEQIAMTSCLVNVNEGVRTPIDEERRPTSPQAPEKRPPLIRLKRKSGVKVVSKKAAQPVAEEEADEAEEEKEVVEQSRPQAVIETRPLSKEGVFFELGLVMVSDQSDEISSEERVGASTPKGPIASRTEVVAAAGASSIVAAEQTVAAGEAVTAQGSTSGRANEAVRAVEVPKGAMVPIPPVEAAVEVPTQTAAAGSHEAEHTTKT</sequence>
<accession>A0A843TJL1</accession>
<evidence type="ECO:0000256" key="1">
    <source>
        <dbReference type="SAM" id="MobiDB-lite"/>
    </source>
</evidence>
<feature type="region of interest" description="Disordered" evidence="1">
    <location>
        <begin position="361"/>
        <end position="386"/>
    </location>
</feature>